<dbReference type="PANTHER" id="PTHR10146:SF14">
    <property type="entry name" value="PYRIDOXAL PHOSPHATE HOMEOSTASIS PROTEIN"/>
    <property type="match status" value="1"/>
</dbReference>
<comment type="cofactor">
    <cofactor evidence="3">
        <name>pyridoxal 5'-phosphate</name>
        <dbReference type="ChEBI" id="CHEBI:597326"/>
    </cofactor>
</comment>
<evidence type="ECO:0000313" key="6">
    <source>
        <dbReference type="EMBL" id="KYH35660.1"/>
    </source>
</evidence>
<dbReference type="SUPFAM" id="SSF51419">
    <property type="entry name" value="PLP-binding barrel"/>
    <property type="match status" value="1"/>
</dbReference>
<dbReference type="CDD" id="cd00635">
    <property type="entry name" value="PLPDE_III_YBL036c_like"/>
    <property type="match status" value="1"/>
</dbReference>
<dbReference type="Pfam" id="PF01168">
    <property type="entry name" value="Ala_racemase_N"/>
    <property type="match status" value="1"/>
</dbReference>
<dbReference type="HAMAP" id="MF_02087">
    <property type="entry name" value="PLP_homeostasis"/>
    <property type="match status" value="1"/>
</dbReference>
<dbReference type="PATRIC" id="fig|1121338.3.peg.54"/>
<dbReference type="InterPro" id="IPR001608">
    <property type="entry name" value="Ala_racemase_N"/>
</dbReference>
<dbReference type="InterPro" id="IPR029066">
    <property type="entry name" value="PLP-binding_barrel"/>
</dbReference>
<dbReference type="Proteomes" id="UP000075531">
    <property type="component" value="Unassembled WGS sequence"/>
</dbReference>
<dbReference type="RefSeq" id="WP_066820796.1">
    <property type="nucleotide sequence ID" value="NZ_LTBA01000001.1"/>
</dbReference>
<name>A0A151B789_9CLOT</name>
<dbReference type="PROSITE" id="PS01211">
    <property type="entry name" value="UPF0001"/>
    <property type="match status" value="1"/>
</dbReference>
<dbReference type="PIRSF" id="PIRSF004848">
    <property type="entry name" value="YBL036c_PLPDEIII"/>
    <property type="match status" value="1"/>
</dbReference>
<comment type="function">
    <text evidence="2">Pyridoxal 5'-phosphate (PLP)-binding protein, which is involved in PLP homeostasis.</text>
</comment>
<comment type="caution">
    <text evidence="6">The sequence shown here is derived from an EMBL/GenBank/DDBJ whole genome shotgun (WGS) entry which is preliminary data.</text>
</comment>
<proteinExistence type="inferred from homology"/>
<dbReference type="STRING" id="1121338.CLTEP_00530"/>
<organism evidence="6 7">
    <name type="scientific">Clostridium tepidiprofundi DSM 19306</name>
    <dbReference type="NCBI Taxonomy" id="1121338"/>
    <lineage>
        <taxon>Bacteria</taxon>
        <taxon>Bacillati</taxon>
        <taxon>Bacillota</taxon>
        <taxon>Clostridia</taxon>
        <taxon>Eubacteriales</taxon>
        <taxon>Clostridiaceae</taxon>
        <taxon>Clostridium</taxon>
    </lineage>
</organism>
<evidence type="ECO:0000256" key="2">
    <source>
        <dbReference type="HAMAP-Rule" id="MF_02087"/>
    </source>
</evidence>
<comment type="similarity">
    <text evidence="2 4">Belongs to the pyridoxal phosphate-binding protein YggS/PROSC family.</text>
</comment>
<keyword evidence="7" id="KW-1185">Reference proteome</keyword>
<dbReference type="PANTHER" id="PTHR10146">
    <property type="entry name" value="PROLINE SYNTHETASE CO-TRANSCRIBED BACTERIAL HOMOLOG PROTEIN"/>
    <property type="match status" value="1"/>
</dbReference>
<sequence length="223" mass="25932">MEIKTNIYNIRKDIPKNVKLVCVTKTKSIEEIKQAYSIGERDFGENKVQELLYKYEHFDNDVRWHFIGHLQRNKVKYIAGKVYLIHSLDSVRLLNEIEKRYSEKGRIANVLIQINIGREKNKTGLFIEDLDELLKHCEKCSNVKVKGLMAIIPKGDEKSCSMHFRNMKHIFDELKENEFNNINMEILSMGMSGDYKIAIDEGSNMIRIGQGIFGKRIYDKGGV</sequence>
<dbReference type="EMBL" id="LTBA01000001">
    <property type="protein sequence ID" value="KYH35660.1"/>
    <property type="molecule type" value="Genomic_DNA"/>
</dbReference>
<accession>A0A151B789</accession>
<gene>
    <name evidence="6" type="ORF">CLTEP_00530</name>
</gene>
<reference evidence="6 7" key="1">
    <citation type="submission" date="2016-02" db="EMBL/GenBank/DDBJ databases">
        <title>Genome sequence of Clostridium tepidiprofundi DSM 19306.</title>
        <authorList>
            <person name="Poehlein A."/>
            <person name="Daniel R."/>
        </authorList>
    </citation>
    <scope>NUCLEOTIDE SEQUENCE [LARGE SCALE GENOMIC DNA]</scope>
    <source>
        <strain evidence="6 7">DSM 19306</strain>
    </source>
</reference>
<dbReference type="AlphaFoldDB" id="A0A151B789"/>
<dbReference type="FunFam" id="3.20.20.10:FF:000018">
    <property type="entry name" value="Pyridoxal phosphate homeostasis protein"/>
    <property type="match status" value="1"/>
</dbReference>
<dbReference type="OrthoDB" id="9804072at2"/>
<dbReference type="GO" id="GO:0030170">
    <property type="term" value="F:pyridoxal phosphate binding"/>
    <property type="evidence" value="ECO:0007669"/>
    <property type="project" value="UniProtKB-UniRule"/>
</dbReference>
<evidence type="ECO:0000256" key="4">
    <source>
        <dbReference type="RuleBase" id="RU004514"/>
    </source>
</evidence>
<keyword evidence="1 2" id="KW-0663">Pyridoxal phosphate</keyword>
<evidence type="ECO:0000256" key="3">
    <source>
        <dbReference type="PIRSR" id="PIRSR004848-1"/>
    </source>
</evidence>
<feature type="domain" description="Alanine racemase N-terminal" evidence="5">
    <location>
        <begin position="3"/>
        <end position="215"/>
    </location>
</feature>
<dbReference type="Gene3D" id="3.20.20.10">
    <property type="entry name" value="Alanine racemase"/>
    <property type="match status" value="1"/>
</dbReference>
<protein>
    <recommendedName>
        <fullName evidence="2">Pyridoxal phosphate homeostasis protein</fullName>
        <shortName evidence="2">PLP homeostasis protein</shortName>
    </recommendedName>
</protein>
<dbReference type="InterPro" id="IPR011078">
    <property type="entry name" value="PyrdxlP_homeostasis"/>
</dbReference>
<dbReference type="NCBIfam" id="TIGR00044">
    <property type="entry name" value="YggS family pyridoxal phosphate-dependent enzyme"/>
    <property type="match status" value="1"/>
</dbReference>
<feature type="modified residue" description="N6-(pyridoxal phosphate)lysine" evidence="2 3">
    <location>
        <position position="25"/>
    </location>
</feature>
<evidence type="ECO:0000256" key="1">
    <source>
        <dbReference type="ARBA" id="ARBA00022898"/>
    </source>
</evidence>
<evidence type="ECO:0000313" key="7">
    <source>
        <dbReference type="Proteomes" id="UP000075531"/>
    </source>
</evidence>
<evidence type="ECO:0000259" key="5">
    <source>
        <dbReference type="Pfam" id="PF01168"/>
    </source>
</evidence>